<gene>
    <name evidence="1" type="ORF">AAHA92_26619</name>
</gene>
<dbReference type="EMBL" id="JBEAFC010000009">
    <property type="protein sequence ID" value="KAL1542538.1"/>
    <property type="molecule type" value="Genomic_DNA"/>
</dbReference>
<keyword evidence="2" id="KW-1185">Reference proteome</keyword>
<proteinExistence type="predicted"/>
<dbReference type="AlphaFoldDB" id="A0ABD1GHL7"/>
<accession>A0ABD1GHL7</accession>
<comment type="caution">
    <text evidence="1">The sequence shown here is derived from an EMBL/GenBank/DDBJ whole genome shotgun (WGS) entry which is preliminary data.</text>
</comment>
<protein>
    <submittedName>
        <fullName evidence="1">Late blight resistance protein R1A-10 isoform X2</fullName>
    </submittedName>
</protein>
<evidence type="ECO:0000313" key="2">
    <source>
        <dbReference type="Proteomes" id="UP001567538"/>
    </source>
</evidence>
<dbReference type="Proteomes" id="UP001567538">
    <property type="component" value="Unassembled WGS sequence"/>
</dbReference>
<sequence>MKHCYKLKEIYKPASVQLQPTNDVILRVTGTSSFYEKPTTFTCERDGADYISGLERLITDDDEEKDDEEEYDTWGENIGAGDNGGIIYDQDGTKEEDHNEEICNRGEDDRGIIHVNDEEQLRGKGIDENKTMSTRKRMMTNIRLFARKQRRAPIGALKKMVGLCQCGRASAATKRYTCKSSPKSDDVEENDDEDMKKLPMKEKVMKARALMGMKMRRMRTRMMTKIHMIMTKQRRAPMSSCMYESSLRL</sequence>
<evidence type="ECO:0000313" key="1">
    <source>
        <dbReference type="EMBL" id="KAL1542538.1"/>
    </source>
</evidence>
<name>A0ABD1GHL7_SALDI</name>
<organism evidence="1 2">
    <name type="scientific">Salvia divinorum</name>
    <name type="common">Maria pastora</name>
    <name type="synonym">Diviner's sage</name>
    <dbReference type="NCBI Taxonomy" id="28513"/>
    <lineage>
        <taxon>Eukaryota</taxon>
        <taxon>Viridiplantae</taxon>
        <taxon>Streptophyta</taxon>
        <taxon>Embryophyta</taxon>
        <taxon>Tracheophyta</taxon>
        <taxon>Spermatophyta</taxon>
        <taxon>Magnoliopsida</taxon>
        <taxon>eudicotyledons</taxon>
        <taxon>Gunneridae</taxon>
        <taxon>Pentapetalae</taxon>
        <taxon>asterids</taxon>
        <taxon>lamiids</taxon>
        <taxon>Lamiales</taxon>
        <taxon>Lamiaceae</taxon>
        <taxon>Nepetoideae</taxon>
        <taxon>Mentheae</taxon>
        <taxon>Salviinae</taxon>
        <taxon>Salvia</taxon>
        <taxon>Salvia subgen. Calosphace</taxon>
    </lineage>
</organism>
<reference evidence="1 2" key="1">
    <citation type="submission" date="2024-06" db="EMBL/GenBank/DDBJ databases">
        <title>A chromosome level genome sequence of Diviner's sage (Salvia divinorum).</title>
        <authorList>
            <person name="Ford S.A."/>
            <person name="Ro D.-K."/>
            <person name="Ness R.W."/>
            <person name="Phillips M.A."/>
        </authorList>
    </citation>
    <scope>NUCLEOTIDE SEQUENCE [LARGE SCALE GENOMIC DNA]</scope>
    <source>
        <strain evidence="1">SAF-2024a</strain>
        <tissue evidence="1">Leaf</tissue>
    </source>
</reference>